<organism evidence="2 3">
    <name type="scientific">Gnathostoma spinigerum</name>
    <dbReference type="NCBI Taxonomy" id="75299"/>
    <lineage>
        <taxon>Eukaryota</taxon>
        <taxon>Metazoa</taxon>
        <taxon>Ecdysozoa</taxon>
        <taxon>Nematoda</taxon>
        <taxon>Chromadorea</taxon>
        <taxon>Rhabditida</taxon>
        <taxon>Spirurina</taxon>
        <taxon>Gnathostomatomorpha</taxon>
        <taxon>Gnathostomatoidea</taxon>
        <taxon>Gnathostomatidae</taxon>
        <taxon>Gnathostoma</taxon>
    </lineage>
</organism>
<evidence type="ECO:0000313" key="2">
    <source>
        <dbReference type="EMBL" id="MFH4976056.1"/>
    </source>
</evidence>
<keyword evidence="3" id="KW-1185">Reference proteome</keyword>
<protein>
    <submittedName>
        <fullName evidence="2">Uncharacterized protein</fullName>
    </submittedName>
</protein>
<evidence type="ECO:0000256" key="1">
    <source>
        <dbReference type="SAM" id="MobiDB-lite"/>
    </source>
</evidence>
<dbReference type="EMBL" id="JBGFUD010001281">
    <property type="protein sequence ID" value="MFH4976056.1"/>
    <property type="molecule type" value="Genomic_DNA"/>
</dbReference>
<dbReference type="Proteomes" id="UP001608902">
    <property type="component" value="Unassembled WGS sequence"/>
</dbReference>
<dbReference type="AlphaFoldDB" id="A0ABD6E8W1"/>
<accession>A0ABD6E8W1</accession>
<proteinExistence type="predicted"/>
<gene>
    <name evidence="2" type="ORF">AB6A40_002765</name>
</gene>
<sequence length="54" mass="5448">MIGGCAKTKERVSGRCGSEHVAAQAVAAEGTTAGKLEEGETITAKTERRAQGGS</sequence>
<evidence type="ECO:0000313" key="3">
    <source>
        <dbReference type="Proteomes" id="UP001608902"/>
    </source>
</evidence>
<feature type="region of interest" description="Disordered" evidence="1">
    <location>
        <begin position="32"/>
        <end position="54"/>
    </location>
</feature>
<feature type="compositionally biased region" description="Basic and acidic residues" evidence="1">
    <location>
        <begin position="45"/>
        <end position="54"/>
    </location>
</feature>
<comment type="caution">
    <text evidence="2">The sequence shown here is derived from an EMBL/GenBank/DDBJ whole genome shotgun (WGS) entry which is preliminary data.</text>
</comment>
<name>A0ABD6E8W1_9BILA</name>
<reference evidence="2 3" key="1">
    <citation type="submission" date="2024-08" db="EMBL/GenBank/DDBJ databases">
        <title>Gnathostoma spinigerum genome.</title>
        <authorList>
            <person name="Gonzalez-Bertolin B."/>
            <person name="Monzon S."/>
            <person name="Zaballos A."/>
            <person name="Jimenez P."/>
            <person name="Dekumyoy P."/>
            <person name="Varona S."/>
            <person name="Cuesta I."/>
            <person name="Sumanam S."/>
            <person name="Adisakwattana P."/>
            <person name="Gasser R.B."/>
            <person name="Hernandez-Gonzalez A."/>
            <person name="Young N.D."/>
            <person name="Perteguer M.J."/>
        </authorList>
    </citation>
    <scope>NUCLEOTIDE SEQUENCE [LARGE SCALE GENOMIC DNA]</scope>
    <source>
        <strain evidence="2">AL3</strain>
        <tissue evidence="2">Liver</tissue>
    </source>
</reference>